<feature type="signal peptide" evidence="9">
    <location>
        <begin position="1"/>
        <end position="20"/>
    </location>
</feature>
<dbReference type="GO" id="GO:0016020">
    <property type="term" value="C:membrane"/>
    <property type="evidence" value="ECO:0007669"/>
    <property type="project" value="InterPro"/>
</dbReference>
<comment type="similarity">
    <text evidence="2 7">Belongs to the 1-acyl-sn-glycerol-3-phosphate acyltransferase family.</text>
</comment>
<dbReference type="EMBL" id="BLLK01000022">
    <property type="protein sequence ID" value="GFH46792.1"/>
    <property type="molecule type" value="Genomic_DNA"/>
</dbReference>
<dbReference type="InterPro" id="IPR004552">
    <property type="entry name" value="AGP_acyltrans"/>
</dbReference>
<evidence type="ECO:0000313" key="11">
    <source>
        <dbReference type="EMBL" id="GFH46792.1"/>
    </source>
</evidence>
<feature type="transmembrane region" description="Helical" evidence="8">
    <location>
        <begin position="88"/>
        <end position="113"/>
    </location>
</feature>
<dbReference type="Pfam" id="PF01553">
    <property type="entry name" value="Acyltransferase"/>
    <property type="match status" value="1"/>
</dbReference>
<dbReference type="CDD" id="cd07989">
    <property type="entry name" value="LPLAT_AGPAT-like"/>
    <property type="match status" value="1"/>
</dbReference>
<comment type="pathway">
    <text evidence="1">Lipid metabolism.</text>
</comment>
<evidence type="ECO:0000256" key="2">
    <source>
        <dbReference type="ARBA" id="ARBA00008655"/>
    </source>
</evidence>
<dbReference type="SMART" id="SM00563">
    <property type="entry name" value="PlsC"/>
    <property type="match status" value="1"/>
</dbReference>
<evidence type="ECO:0000256" key="6">
    <source>
        <dbReference type="ARBA" id="ARBA00023315"/>
    </source>
</evidence>
<evidence type="ECO:0000256" key="3">
    <source>
        <dbReference type="ARBA" id="ARBA00022516"/>
    </source>
</evidence>
<evidence type="ECO:0000256" key="9">
    <source>
        <dbReference type="SAM" id="SignalP"/>
    </source>
</evidence>
<protein>
    <recommendedName>
        <fullName evidence="7">1-acyl-sn-glycerol-3-phosphate acyltransferase</fullName>
        <ecNumber evidence="7">2.3.1.51</ecNumber>
    </recommendedName>
</protein>
<feature type="chain" id="PRO_5042152150" description="1-acyl-sn-glycerol-3-phosphate acyltransferase" evidence="9">
    <location>
        <begin position="21"/>
        <end position="338"/>
    </location>
</feature>
<keyword evidence="6 7" id="KW-0012">Acyltransferase</keyword>
<sequence>MKVSRVTVALFFSGIASSVAFTYPASKAVSHNLKTSPSQTKAKSSSLFPQPRSKVTLSATAALTPNDSSNGNGFLTFKTKYGYLNPFAIWYGFTAIALGLPWYVALTIAQLLYKVTNNKIDKMKIIPIFLSQIWGEFLLTLTASRPEVVNKEILDNFMKEGRAGMFVANHNSWMDIPFVGVTLGWRNYKLISKAELGKVPILGKAIRLGGHVMVDRSNRKSQLLTFKAGMQWLKDGVHLAAFPEGTRSKTGRLLPFKAGAYKMAQKVGAPIIPMSIVKSGEAHPADWMFPRQKSAGLCKIVIHEPVETKDRDEKEVEKLVRQAIIDGLPEEQRPLGEE</sequence>
<evidence type="ECO:0000259" key="10">
    <source>
        <dbReference type="SMART" id="SM00563"/>
    </source>
</evidence>
<dbReference type="AlphaFoldDB" id="A0AAD3CIQ4"/>
<dbReference type="PANTHER" id="PTHR10434">
    <property type="entry name" value="1-ACYL-SN-GLYCEROL-3-PHOSPHATE ACYLTRANSFERASE"/>
    <property type="match status" value="1"/>
</dbReference>
<proteinExistence type="inferred from homology"/>
<evidence type="ECO:0000256" key="1">
    <source>
        <dbReference type="ARBA" id="ARBA00005189"/>
    </source>
</evidence>
<comment type="catalytic activity">
    <reaction evidence="7">
        <text>a 1-acyl-sn-glycero-3-phosphate + an acyl-CoA = a 1,2-diacyl-sn-glycero-3-phosphate + CoA</text>
        <dbReference type="Rhea" id="RHEA:19709"/>
        <dbReference type="ChEBI" id="CHEBI:57287"/>
        <dbReference type="ChEBI" id="CHEBI:57970"/>
        <dbReference type="ChEBI" id="CHEBI:58342"/>
        <dbReference type="ChEBI" id="CHEBI:58608"/>
        <dbReference type="EC" id="2.3.1.51"/>
    </reaction>
</comment>
<dbReference type="EC" id="2.3.1.51" evidence="7"/>
<evidence type="ECO:0000256" key="5">
    <source>
        <dbReference type="ARBA" id="ARBA00023098"/>
    </source>
</evidence>
<evidence type="ECO:0000256" key="8">
    <source>
        <dbReference type="SAM" id="Phobius"/>
    </source>
</evidence>
<evidence type="ECO:0000313" key="12">
    <source>
        <dbReference type="Proteomes" id="UP001054902"/>
    </source>
</evidence>
<keyword evidence="9" id="KW-0732">Signal</keyword>
<keyword evidence="8" id="KW-1133">Transmembrane helix</keyword>
<dbReference type="PANTHER" id="PTHR10434:SF64">
    <property type="entry name" value="1-ACYL-SN-GLYCEROL-3-PHOSPHATE ACYLTRANSFERASE-RELATED"/>
    <property type="match status" value="1"/>
</dbReference>
<evidence type="ECO:0000256" key="7">
    <source>
        <dbReference type="RuleBase" id="RU361267"/>
    </source>
</evidence>
<name>A0AAD3CIQ4_9STRA</name>
<evidence type="ECO:0000256" key="4">
    <source>
        <dbReference type="ARBA" id="ARBA00022679"/>
    </source>
</evidence>
<feature type="domain" description="Phospholipid/glycerol acyltransferase" evidence="10">
    <location>
        <begin position="164"/>
        <end position="279"/>
    </location>
</feature>
<keyword evidence="7" id="KW-1208">Phospholipid metabolism</keyword>
<organism evidence="11 12">
    <name type="scientific">Chaetoceros tenuissimus</name>
    <dbReference type="NCBI Taxonomy" id="426638"/>
    <lineage>
        <taxon>Eukaryota</taxon>
        <taxon>Sar</taxon>
        <taxon>Stramenopiles</taxon>
        <taxon>Ochrophyta</taxon>
        <taxon>Bacillariophyta</taxon>
        <taxon>Coscinodiscophyceae</taxon>
        <taxon>Chaetocerotophycidae</taxon>
        <taxon>Chaetocerotales</taxon>
        <taxon>Chaetocerotaceae</taxon>
        <taxon>Chaetoceros</taxon>
    </lineage>
</organism>
<keyword evidence="8" id="KW-0812">Transmembrane</keyword>
<gene>
    <name evidence="11" type="ORF">CTEN210_03266</name>
</gene>
<comment type="domain">
    <text evidence="7">The HXXXXD motif is essential for acyltransferase activity and may constitute the binding site for the phosphate moiety of the glycerol-3-phosphate.</text>
</comment>
<dbReference type="GO" id="GO:0003841">
    <property type="term" value="F:1-acylglycerol-3-phosphate O-acyltransferase activity"/>
    <property type="evidence" value="ECO:0007669"/>
    <property type="project" value="UniProtKB-UniRule"/>
</dbReference>
<dbReference type="SUPFAM" id="SSF69593">
    <property type="entry name" value="Glycerol-3-phosphate (1)-acyltransferase"/>
    <property type="match status" value="1"/>
</dbReference>
<keyword evidence="12" id="KW-1185">Reference proteome</keyword>
<keyword evidence="8" id="KW-0472">Membrane</keyword>
<keyword evidence="7" id="KW-0594">Phospholipid biosynthesis</keyword>
<dbReference type="NCBIfam" id="TIGR00530">
    <property type="entry name" value="AGP_acyltrn"/>
    <property type="match status" value="1"/>
</dbReference>
<dbReference type="GO" id="GO:0006654">
    <property type="term" value="P:phosphatidic acid biosynthetic process"/>
    <property type="evidence" value="ECO:0007669"/>
    <property type="project" value="TreeGrafter"/>
</dbReference>
<keyword evidence="4 7" id="KW-0808">Transferase</keyword>
<accession>A0AAD3CIQ4</accession>
<dbReference type="Proteomes" id="UP001054902">
    <property type="component" value="Unassembled WGS sequence"/>
</dbReference>
<comment type="caution">
    <text evidence="11">The sequence shown here is derived from an EMBL/GenBank/DDBJ whole genome shotgun (WGS) entry which is preliminary data.</text>
</comment>
<keyword evidence="3 7" id="KW-0444">Lipid biosynthesis</keyword>
<dbReference type="InterPro" id="IPR002123">
    <property type="entry name" value="Plipid/glycerol_acylTrfase"/>
</dbReference>
<keyword evidence="5 7" id="KW-0443">Lipid metabolism</keyword>
<reference evidence="11 12" key="1">
    <citation type="journal article" date="2021" name="Sci. Rep.">
        <title>The genome of the diatom Chaetoceros tenuissimus carries an ancient integrated fragment of an extant virus.</title>
        <authorList>
            <person name="Hongo Y."/>
            <person name="Kimura K."/>
            <person name="Takaki Y."/>
            <person name="Yoshida Y."/>
            <person name="Baba S."/>
            <person name="Kobayashi G."/>
            <person name="Nagasaki K."/>
            <person name="Hano T."/>
            <person name="Tomaru Y."/>
        </authorList>
    </citation>
    <scope>NUCLEOTIDE SEQUENCE [LARGE SCALE GENOMIC DNA]</scope>
    <source>
        <strain evidence="11 12">NIES-3715</strain>
    </source>
</reference>